<dbReference type="AlphaFoldDB" id="A0A1M5XL19"/>
<keyword evidence="15" id="KW-1185">Reference proteome</keyword>
<dbReference type="InterPro" id="IPR002523">
    <property type="entry name" value="MgTranspt_CorA/ZnTranspt_ZntB"/>
</dbReference>
<evidence type="ECO:0000256" key="8">
    <source>
        <dbReference type="ARBA" id="ARBA00022842"/>
    </source>
</evidence>
<dbReference type="Proteomes" id="UP000184212">
    <property type="component" value="Unassembled WGS sequence"/>
</dbReference>
<keyword evidence="8 13" id="KW-0460">Magnesium</keyword>
<dbReference type="InterPro" id="IPR050829">
    <property type="entry name" value="CorA_MIT"/>
</dbReference>
<dbReference type="EMBL" id="FQWQ01000006">
    <property type="protein sequence ID" value="SHI00501.1"/>
    <property type="molecule type" value="Genomic_DNA"/>
</dbReference>
<dbReference type="SUPFAM" id="SSF143865">
    <property type="entry name" value="CorA soluble domain-like"/>
    <property type="match status" value="1"/>
</dbReference>
<dbReference type="GO" id="GO:0015099">
    <property type="term" value="F:nickel cation transmembrane transporter activity"/>
    <property type="evidence" value="ECO:0007669"/>
    <property type="project" value="TreeGrafter"/>
</dbReference>
<evidence type="ECO:0000256" key="4">
    <source>
        <dbReference type="ARBA" id="ARBA00022448"/>
    </source>
</evidence>
<accession>A0A1M5XL19</accession>
<comment type="function">
    <text evidence="13">Mediates influx of magnesium ions.</text>
</comment>
<evidence type="ECO:0000256" key="10">
    <source>
        <dbReference type="ARBA" id="ARBA00023065"/>
    </source>
</evidence>
<dbReference type="NCBIfam" id="TIGR00383">
    <property type="entry name" value="corA"/>
    <property type="match status" value="1"/>
</dbReference>
<keyword evidence="7 13" id="KW-0812">Transmembrane</keyword>
<dbReference type="SUPFAM" id="SSF144083">
    <property type="entry name" value="Magnesium transport protein CorA, transmembrane region"/>
    <property type="match status" value="1"/>
</dbReference>
<gene>
    <name evidence="13" type="primary">corA</name>
    <name evidence="14" type="ORF">SAMN04488109_6693</name>
</gene>
<dbReference type="STRING" id="947013.SAMN04488109_6693"/>
<feature type="transmembrane region" description="Helical" evidence="13">
    <location>
        <begin position="291"/>
        <end position="311"/>
    </location>
</feature>
<dbReference type="FunFam" id="1.20.58.340:FF:000001">
    <property type="entry name" value="Magnesium transport protein CorA"/>
    <property type="match status" value="1"/>
</dbReference>
<reference evidence="14 15" key="1">
    <citation type="submission" date="2016-11" db="EMBL/GenBank/DDBJ databases">
        <authorList>
            <person name="Jaros S."/>
            <person name="Januszkiewicz K."/>
            <person name="Wedrychowicz H."/>
        </authorList>
    </citation>
    <scope>NUCLEOTIDE SEQUENCE [LARGE SCALE GENOMIC DNA]</scope>
    <source>
        <strain evidence="14 15">DSM 24574</strain>
    </source>
</reference>
<organism evidence="14 15">
    <name type="scientific">Chryseolinea serpens</name>
    <dbReference type="NCBI Taxonomy" id="947013"/>
    <lineage>
        <taxon>Bacteria</taxon>
        <taxon>Pseudomonadati</taxon>
        <taxon>Bacteroidota</taxon>
        <taxon>Cytophagia</taxon>
        <taxon>Cytophagales</taxon>
        <taxon>Fulvivirgaceae</taxon>
        <taxon>Chryseolinea</taxon>
    </lineage>
</organism>
<evidence type="ECO:0000256" key="6">
    <source>
        <dbReference type="ARBA" id="ARBA00022519"/>
    </source>
</evidence>
<evidence type="ECO:0000256" key="11">
    <source>
        <dbReference type="ARBA" id="ARBA00023136"/>
    </source>
</evidence>
<name>A0A1M5XL19_9BACT</name>
<evidence type="ECO:0000256" key="3">
    <source>
        <dbReference type="ARBA" id="ARBA00019439"/>
    </source>
</evidence>
<dbReference type="PANTHER" id="PTHR47685:SF1">
    <property type="entry name" value="MAGNESIUM TRANSPORT PROTEIN CORA"/>
    <property type="match status" value="1"/>
</dbReference>
<dbReference type="PANTHER" id="PTHR47685">
    <property type="entry name" value="MAGNESIUM TRANSPORT PROTEIN CORA"/>
    <property type="match status" value="1"/>
</dbReference>
<dbReference type="Gene3D" id="1.20.58.340">
    <property type="entry name" value="Magnesium transport protein CorA, transmembrane region"/>
    <property type="match status" value="2"/>
</dbReference>
<evidence type="ECO:0000256" key="13">
    <source>
        <dbReference type="RuleBase" id="RU362010"/>
    </source>
</evidence>
<protein>
    <recommendedName>
        <fullName evidence="3 13">Magnesium transport protein CorA</fullName>
    </recommendedName>
</protein>
<dbReference type="Pfam" id="PF01544">
    <property type="entry name" value="CorA"/>
    <property type="match status" value="1"/>
</dbReference>
<keyword evidence="4 13" id="KW-0813">Transport</keyword>
<evidence type="ECO:0000256" key="2">
    <source>
        <dbReference type="ARBA" id="ARBA00009765"/>
    </source>
</evidence>
<dbReference type="InterPro" id="IPR045863">
    <property type="entry name" value="CorA_TM1_TM2"/>
</dbReference>
<evidence type="ECO:0000313" key="15">
    <source>
        <dbReference type="Proteomes" id="UP000184212"/>
    </source>
</evidence>
<keyword evidence="9 13" id="KW-1133">Transmembrane helix</keyword>
<keyword evidence="11 13" id="KW-0472">Membrane</keyword>
<dbReference type="GO" id="GO:0005886">
    <property type="term" value="C:plasma membrane"/>
    <property type="evidence" value="ECO:0007669"/>
    <property type="project" value="UniProtKB-SubCell"/>
</dbReference>
<dbReference type="Gene3D" id="3.30.460.20">
    <property type="entry name" value="CorA soluble domain-like"/>
    <property type="match status" value="1"/>
</dbReference>
<dbReference type="GO" id="GO:0015087">
    <property type="term" value="F:cobalt ion transmembrane transporter activity"/>
    <property type="evidence" value="ECO:0007669"/>
    <property type="project" value="UniProtKB-UniRule"/>
</dbReference>
<comment type="similarity">
    <text evidence="2 13">Belongs to the CorA metal ion transporter (MIT) (TC 1.A.35) family.</text>
</comment>
<comment type="subcellular location">
    <subcellularLocation>
        <location evidence="1">Cell inner membrane</location>
        <topology evidence="1">Multi-pass membrane protein</topology>
    </subcellularLocation>
    <subcellularLocation>
        <location evidence="13">Membrane</location>
        <topology evidence="13">Multi-pass membrane protein</topology>
    </subcellularLocation>
</comment>
<proteinExistence type="inferred from homology"/>
<evidence type="ECO:0000256" key="9">
    <source>
        <dbReference type="ARBA" id="ARBA00022989"/>
    </source>
</evidence>
<evidence type="ECO:0000256" key="12">
    <source>
        <dbReference type="ARBA" id="ARBA00034269"/>
    </source>
</evidence>
<dbReference type="OrthoDB" id="9803416at2"/>
<dbReference type="InterPro" id="IPR045861">
    <property type="entry name" value="CorA_cytoplasmic_dom"/>
</dbReference>
<dbReference type="GO" id="GO:0015095">
    <property type="term" value="F:magnesium ion transmembrane transporter activity"/>
    <property type="evidence" value="ECO:0007669"/>
    <property type="project" value="UniProtKB-UniRule"/>
</dbReference>
<evidence type="ECO:0000313" key="14">
    <source>
        <dbReference type="EMBL" id="SHI00501.1"/>
    </source>
</evidence>
<keyword evidence="5 13" id="KW-1003">Cell membrane</keyword>
<evidence type="ECO:0000256" key="7">
    <source>
        <dbReference type="ARBA" id="ARBA00022692"/>
    </source>
</evidence>
<dbReference type="RefSeq" id="WP_073143221.1">
    <property type="nucleotide sequence ID" value="NZ_FQWQ01000006.1"/>
</dbReference>
<keyword evidence="6" id="KW-0997">Cell inner membrane</keyword>
<comment type="catalytic activity">
    <reaction evidence="12">
        <text>Mg(2+)(in) = Mg(2+)(out)</text>
        <dbReference type="Rhea" id="RHEA:29827"/>
        <dbReference type="ChEBI" id="CHEBI:18420"/>
    </reaction>
</comment>
<feature type="transmembrane region" description="Helical" evidence="13">
    <location>
        <begin position="259"/>
        <end position="279"/>
    </location>
</feature>
<dbReference type="InterPro" id="IPR004488">
    <property type="entry name" value="Mg/Co-transport_prot_CorA"/>
</dbReference>
<evidence type="ECO:0000256" key="5">
    <source>
        <dbReference type="ARBA" id="ARBA00022475"/>
    </source>
</evidence>
<sequence length="317" mass="36989">MIRVYTISQGKINQYKNPSFKEIDSLENMVWIDLQSPTREEKEFIEKNYHIEFFTSQELQEIESSSRFLETDETVEMNLGFLSNEAELTVQSVTFILKENLLFTYRQGDLKIFAETVRRLKSASSSEKKEHGLNVFLTVLETRIDGDADLIEGINRKLNGISKELISQQSLKQDLLLGIAQLQENVMLLHETITEKQRVVSSLVRIPEFNRIESERLKIILKDIASLLQHSQFSSERLEYLQNTFLGLVNIEQNQVIKIFTVVTVVFMPPTLIASIYGMNFTFMPELKWMAGYPFAIALMIFSSLIFLWYFKRKRWL</sequence>
<evidence type="ECO:0000256" key="1">
    <source>
        <dbReference type="ARBA" id="ARBA00004429"/>
    </source>
</evidence>
<keyword evidence="10 13" id="KW-0406">Ion transport</keyword>